<keyword evidence="1 5" id="KW-0732">Signal</keyword>
<feature type="domain" description="C-type lysozyme inhibitor" evidence="6">
    <location>
        <begin position="38"/>
        <end position="107"/>
    </location>
</feature>
<sequence length="122" mass="12710">MRFKDLISLTGLVLCAGGAMAQTDAMPQMAAAPEIFHYVCERGVGIDAVYTGTDAAPAAVIHAEGRLIALSQAVSASGARYAEAAGGSGYEWWTKGDTATLSYFDANYGESVTLFAFCTVAE</sequence>
<evidence type="ECO:0000256" key="2">
    <source>
        <dbReference type="ARBA" id="ARBA00023136"/>
    </source>
</evidence>
<evidence type="ECO:0000313" key="8">
    <source>
        <dbReference type="Proteomes" id="UP000182284"/>
    </source>
</evidence>
<keyword evidence="4" id="KW-0449">Lipoprotein</keyword>
<dbReference type="Pfam" id="PF09864">
    <property type="entry name" value="MliC"/>
    <property type="match status" value="1"/>
</dbReference>
<dbReference type="InterPro" id="IPR036328">
    <property type="entry name" value="MliC_sf"/>
</dbReference>
<evidence type="ECO:0000313" key="7">
    <source>
        <dbReference type="EMBL" id="SDE86285.1"/>
    </source>
</evidence>
<dbReference type="Proteomes" id="UP000182284">
    <property type="component" value="Unassembled WGS sequence"/>
</dbReference>
<dbReference type="SUPFAM" id="SSF141488">
    <property type="entry name" value="YdhA-like"/>
    <property type="match status" value="1"/>
</dbReference>
<dbReference type="EMBL" id="FNBL01000001">
    <property type="protein sequence ID" value="SDE86285.1"/>
    <property type="molecule type" value="Genomic_DNA"/>
</dbReference>
<proteinExistence type="predicted"/>
<keyword evidence="2" id="KW-0472">Membrane</keyword>
<evidence type="ECO:0000256" key="1">
    <source>
        <dbReference type="ARBA" id="ARBA00022729"/>
    </source>
</evidence>
<evidence type="ECO:0000256" key="5">
    <source>
        <dbReference type="SAM" id="SignalP"/>
    </source>
</evidence>
<feature type="signal peptide" evidence="5">
    <location>
        <begin position="1"/>
        <end position="21"/>
    </location>
</feature>
<accession>A0A1G7GDX1</accession>
<dbReference type="Gene3D" id="2.40.128.200">
    <property type="match status" value="1"/>
</dbReference>
<dbReference type="InterPro" id="IPR018660">
    <property type="entry name" value="MliC"/>
</dbReference>
<organism evidence="7 8">
    <name type="scientific">Celeribacter baekdonensis</name>
    <dbReference type="NCBI Taxonomy" id="875171"/>
    <lineage>
        <taxon>Bacteria</taxon>
        <taxon>Pseudomonadati</taxon>
        <taxon>Pseudomonadota</taxon>
        <taxon>Alphaproteobacteria</taxon>
        <taxon>Rhodobacterales</taxon>
        <taxon>Roseobacteraceae</taxon>
        <taxon>Celeribacter</taxon>
    </lineage>
</organism>
<dbReference type="OrthoDB" id="7926518at2"/>
<dbReference type="AlphaFoldDB" id="A0A1G7GDX1"/>
<reference evidence="7 8" key="1">
    <citation type="submission" date="2016-10" db="EMBL/GenBank/DDBJ databases">
        <authorList>
            <person name="de Groot N.N."/>
        </authorList>
    </citation>
    <scope>NUCLEOTIDE SEQUENCE [LARGE SCALE GENOMIC DNA]</scope>
    <source>
        <strain evidence="7 8">DSM 27375</strain>
    </source>
</reference>
<evidence type="ECO:0000256" key="3">
    <source>
        <dbReference type="ARBA" id="ARBA00023139"/>
    </source>
</evidence>
<feature type="chain" id="PRO_5010339620" evidence="5">
    <location>
        <begin position="22"/>
        <end position="122"/>
    </location>
</feature>
<dbReference type="RefSeq" id="WP_083351653.1">
    <property type="nucleotide sequence ID" value="NZ_FNBL01000001.1"/>
</dbReference>
<keyword evidence="3" id="KW-0564">Palmitate</keyword>
<evidence type="ECO:0000256" key="4">
    <source>
        <dbReference type="ARBA" id="ARBA00023288"/>
    </source>
</evidence>
<gene>
    <name evidence="7" type="ORF">SAMN04488117_101518</name>
</gene>
<evidence type="ECO:0000259" key="6">
    <source>
        <dbReference type="Pfam" id="PF09864"/>
    </source>
</evidence>
<protein>
    <submittedName>
        <fullName evidence="7">Membrane-bound lysozyme-inhibitor of c-type lysozyme</fullName>
    </submittedName>
</protein>
<name>A0A1G7GDX1_9RHOB</name>